<gene>
    <name evidence="8" type="ORF">FZC76_22335</name>
</gene>
<accession>A0A5D4SBF1</accession>
<evidence type="ECO:0000256" key="3">
    <source>
        <dbReference type="ARBA" id="ARBA00022475"/>
    </source>
</evidence>
<keyword evidence="4 7" id="KW-0812">Transmembrane</keyword>
<feature type="transmembrane region" description="Helical" evidence="7">
    <location>
        <begin position="258"/>
        <end position="280"/>
    </location>
</feature>
<dbReference type="SUPFAM" id="SSF103473">
    <property type="entry name" value="MFS general substrate transporter"/>
    <property type="match status" value="1"/>
</dbReference>
<feature type="transmembrane region" description="Helical" evidence="7">
    <location>
        <begin position="228"/>
        <end position="246"/>
    </location>
</feature>
<dbReference type="PANTHER" id="PTHR23513">
    <property type="entry name" value="INTEGRAL MEMBRANE EFFLUX PROTEIN-RELATED"/>
    <property type="match status" value="1"/>
</dbReference>
<keyword evidence="5 7" id="KW-1133">Transmembrane helix</keyword>
<evidence type="ECO:0000256" key="2">
    <source>
        <dbReference type="ARBA" id="ARBA00022448"/>
    </source>
</evidence>
<dbReference type="EMBL" id="VTEV01000016">
    <property type="protein sequence ID" value="TYS59568.1"/>
    <property type="molecule type" value="Genomic_DNA"/>
</dbReference>
<feature type="transmembrane region" description="Helical" evidence="7">
    <location>
        <begin position="96"/>
        <end position="117"/>
    </location>
</feature>
<keyword evidence="2" id="KW-0813">Transport</keyword>
<evidence type="ECO:0000256" key="4">
    <source>
        <dbReference type="ARBA" id="ARBA00022692"/>
    </source>
</evidence>
<evidence type="ECO:0000256" key="6">
    <source>
        <dbReference type="ARBA" id="ARBA00023136"/>
    </source>
</evidence>
<dbReference type="InterPro" id="IPR036259">
    <property type="entry name" value="MFS_trans_sf"/>
</dbReference>
<feature type="transmembrane region" description="Helical" evidence="7">
    <location>
        <begin position="73"/>
        <end position="90"/>
    </location>
</feature>
<feature type="transmembrane region" description="Helical" evidence="7">
    <location>
        <begin position="9"/>
        <end position="34"/>
    </location>
</feature>
<comment type="subcellular location">
    <subcellularLocation>
        <location evidence="1">Cell membrane</location>
        <topology evidence="1">Multi-pass membrane protein</topology>
    </subcellularLocation>
</comment>
<dbReference type="GO" id="GO:0005886">
    <property type="term" value="C:plasma membrane"/>
    <property type="evidence" value="ECO:0007669"/>
    <property type="project" value="UniProtKB-SubCell"/>
</dbReference>
<dbReference type="RefSeq" id="WP_148990295.1">
    <property type="nucleotide sequence ID" value="NZ_VTEV01000016.1"/>
</dbReference>
<evidence type="ECO:0000256" key="5">
    <source>
        <dbReference type="ARBA" id="ARBA00022989"/>
    </source>
</evidence>
<feature type="transmembrane region" description="Helical" evidence="7">
    <location>
        <begin position="165"/>
        <end position="185"/>
    </location>
</feature>
<protein>
    <submittedName>
        <fullName evidence="8">MFS transporter</fullName>
    </submittedName>
</protein>
<evidence type="ECO:0000256" key="1">
    <source>
        <dbReference type="ARBA" id="ARBA00004651"/>
    </source>
</evidence>
<feature type="transmembrane region" description="Helical" evidence="7">
    <location>
        <begin position="376"/>
        <end position="396"/>
    </location>
</feature>
<dbReference type="OrthoDB" id="2287060at2"/>
<keyword evidence="3" id="KW-1003">Cell membrane</keyword>
<sequence length="424" mass="46250">MSIFSNKNFLYMFLGRIVTNIGDTLYAVAAMWLVSDLGGSTLYTGLAGFLTIIPRFIQFFGGPFIDRIPIRPLLIVTQCIQCILLLFIPLAHYFDFLSVALVLIISPIITTFNMLVYPAQMASLPKIVEEKELTQANSLFTFAYQGIETGCNAIAGVLLVGIGAVSIYLLDSVLFLMGALLFSMINSPKEFRKENLTDKDSFFTNFKKYGIDLKEGIQLLLNKKFSRLLLGVIAINLVGGATFVVLPEFSKQQGGAEVFGFLLMSQALGSLTGALLAPYLGLERFGIGKVYSTAFMLSGILWAVSIYSPWTWLMVIIYGLAWLPGGVTNILINTCMQKGIPKHLLGRVFSASFSLSGIAMPLGSLIGGVLGVMVGGFYVILFSGIVVFLVGAFWMFDKVTQSLPKSEDVTETTFIKPIPKAVGN</sequence>
<dbReference type="CDD" id="cd06173">
    <property type="entry name" value="MFS_MefA_like"/>
    <property type="match status" value="1"/>
</dbReference>
<reference evidence="8 9" key="1">
    <citation type="submission" date="2019-08" db="EMBL/GenBank/DDBJ databases">
        <title>Bacillus genomes from the desert of Cuatro Cienegas, Coahuila.</title>
        <authorList>
            <person name="Olmedo-Alvarez G."/>
        </authorList>
    </citation>
    <scope>NUCLEOTIDE SEQUENCE [LARGE SCALE GENOMIC DNA]</scope>
    <source>
        <strain evidence="8 9">CH28_1T</strain>
    </source>
</reference>
<evidence type="ECO:0000256" key="7">
    <source>
        <dbReference type="SAM" id="Phobius"/>
    </source>
</evidence>
<feature type="transmembrane region" description="Helical" evidence="7">
    <location>
        <begin position="344"/>
        <end position="370"/>
    </location>
</feature>
<name>A0A5D4SBF1_9BACI</name>
<comment type="caution">
    <text evidence="8">The sequence shown here is derived from an EMBL/GenBank/DDBJ whole genome shotgun (WGS) entry which is preliminary data.</text>
</comment>
<feature type="transmembrane region" description="Helical" evidence="7">
    <location>
        <begin position="310"/>
        <end position="332"/>
    </location>
</feature>
<evidence type="ECO:0000313" key="9">
    <source>
        <dbReference type="Proteomes" id="UP000322524"/>
    </source>
</evidence>
<evidence type="ECO:0000313" key="8">
    <source>
        <dbReference type="EMBL" id="TYS59568.1"/>
    </source>
</evidence>
<feature type="transmembrane region" description="Helical" evidence="7">
    <location>
        <begin position="287"/>
        <end position="304"/>
    </location>
</feature>
<dbReference type="PANTHER" id="PTHR23513:SF6">
    <property type="entry name" value="MAJOR FACILITATOR SUPERFAMILY ASSOCIATED DOMAIN-CONTAINING PROTEIN"/>
    <property type="match status" value="1"/>
</dbReference>
<dbReference type="Proteomes" id="UP000322524">
    <property type="component" value="Unassembled WGS sequence"/>
</dbReference>
<dbReference type="Pfam" id="PF05977">
    <property type="entry name" value="MFS_3"/>
    <property type="match status" value="1"/>
</dbReference>
<dbReference type="InterPro" id="IPR010290">
    <property type="entry name" value="TM_effector"/>
</dbReference>
<keyword evidence="6 7" id="KW-0472">Membrane</keyword>
<proteinExistence type="predicted"/>
<dbReference type="Gene3D" id="1.20.1250.20">
    <property type="entry name" value="MFS general substrate transporter like domains"/>
    <property type="match status" value="1"/>
</dbReference>
<dbReference type="STRING" id="79883.GCA_001636495_00727"/>
<dbReference type="AlphaFoldDB" id="A0A5D4SBF1"/>
<organism evidence="8 9">
    <name type="scientific">Sutcliffiella horikoshii</name>
    <dbReference type="NCBI Taxonomy" id="79883"/>
    <lineage>
        <taxon>Bacteria</taxon>
        <taxon>Bacillati</taxon>
        <taxon>Bacillota</taxon>
        <taxon>Bacilli</taxon>
        <taxon>Bacillales</taxon>
        <taxon>Bacillaceae</taxon>
        <taxon>Sutcliffiella</taxon>
    </lineage>
</organism>